<sequence length="532" mass="59589">MRAVLVQKLFCGLIKIKDTTSSKEIEDNCSWTEADEVTLSTKRQQLAETDPIEKMKQFRTTAQSIKKLQSILTDIRDFLTDDSCTKIIDAKLDYTIKKKAAEEDAKSVFEGLPLDGVGSDSWKLLWEQARAFSEQLAYPEQSFPYIETDSNCVLCQQPLSPEAQGRLSSFEAFVKDSLNKQAQAAESHYNTLLKAIKEIPSESTLALHFNSIGITSDEEKQAILEYCIILKKRSESLNGATSLDQLAILPQVDLLKSFDEAAAAKEQQAADYEKLAETENRDELKKSVIELEARRWLHQNKSVIVENVEMLGKTKKYKAAITLTSTQSLSTKKSSLSNELITAEYIKRFQKELQGLGGSRVNVELTKTRAERGHIYHQVKLRNCPPHIRTSEVLSEGEFRIVSLAGFLADVEGGSDSSPFIFDDPISSLDQLFEEATVKRIAKLSLSRQVIVFTHRLSFLTLLEDAANEMGIDCGVTWLRAESWGAGEPGATPVFAKKPDKAFRCFLRADASGSIRTPVVQRSRKNDYSTCW</sequence>
<proteinExistence type="predicted"/>
<feature type="coiled-coil region" evidence="1">
    <location>
        <begin position="255"/>
        <end position="294"/>
    </location>
</feature>
<evidence type="ECO:0008006" key="4">
    <source>
        <dbReference type="Google" id="ProtNLM"/>
    </source>
</evidence>
<organism evidence="2 3">
    <name type="scientific">Paenibacillus oenotherae</name>
    <dbReference type="NCBI Taxonomy" id="1435645"/>
    <lineage>
        <taxon>Bacteria</taxon>
        <taxon>Bacillati</taxon>
        <taxon>Bacillota</taxon>
        <taxon>Bacilli</taxon>
        <taxon>Bacillales</taxon>
        <taxon>Paenibacillaceae</taxon>
        <taxon>Paenibacillus</taxon>
    </lineage>
</organism>
<keyword evidence="1" id="KW-0175">Coiled coil</keyword>
<evidence type="ECO:0000313" key="2">
    <source>
        <dbReference type="EMBL" id="MBW7474318.1"/>
    </source>
</evidence>
<comment type="caution">
    <text evidence="2">The sequence shown here is derived from an EMBL/GenBank/DDBJ whole genome shotgun (WGS) entry which is preliminary data.</text>
</comment>
<keyword evidence="3" id="KW-1185">Reference proteome</keyword>
<evidence type="ECO:0000313" key="3">
    <source>
        <dbReference type="Proteomes" id="UP000812277"/>
    </source>
</evidence>
<dbReference type="SUPFAM" id="SSF52540">
    <property type="entry name" value="P-loop containing nucleoside triphosphate hydrolases"/>
    <property type="match status" value="1"/>
</dbReference>
<accession>A0ABS7D331</accession>
<dbReference type="InterPro" id="IPR027417">
    <property type="entry name" value="P-loop_NTPase"/>
</dbReference>
<reference evidence="2 3" key="1">
    <citation type="submission" date="2021-07" db="EMBL/GenBank/DDBJ databases">
        <title>Paenibacillus radiodurans sp. nov., isolated from the southeastern edge of Tengger Desert.</title>
        <authorList>
            <person name="Zhang G."/>
        </authorList>
    </citation>
    <scope>NUCLEOTIDE SEQUENCE [LARGE SCALE GENOMIC DNA]</scope>
    <source>
        <strain evidence="2 3">DT7-4</strain>
    </source>
</reference>
<protein>
    <recommendedName>
        <fullName evidence="4">Protein CR006 P-loop domain-containing protein</fullName>
    </recommendedName>
</protein>
<dbReference type="RefSeq" id="WP_219871539.1">
    <property type="nucleotide sequence ID" value="NZ_JAHZIJ010000002.1"/>
</dbReference>
<name>A0ABS7D331_9BACL</name>
<gene>
    <name evidence="2" type="ORF">K0T92_06145</name>
</gene>
<evidence type="ECO:0000256" key="1">
    <source>
        <dbReference type="SAM" id="Coils"/>
    </source>
</evidence>
<dbReference type="EMBL" id="JAHZIJ010000002">
    <property type="protein sequence ID" value="MBW7474318.1"/>
    <property type="molecule type" value="Genomic_DNA"/>
</dbReference>
<dbReference type="Gene3D" id="3.40.50.300">
    <property type="entry name" value="P-loop containing nucleotide triphosphate hydrolases"/>
    <property type="match status" value="1"/>
</dbReference>
<dbReference type="Proteomes" id="UP000812277">
    <property type="component" value="Unassembled WGS sequence"/>
</dbReference>